<proteinExistence type="predicted"/>
<reference evidence="2 3" key="1">
    <citation type="journal article" date="2010" name="Nature">
        <title>Genome sequencing and analysis of the model grass Brachypodium distachyon.</title>
        <authorList>
            <consortium name="International Brachypodium Initiative"/>
        </authorList>
    </citation>
    <scope>NUCLEOTIDE SEQUENCE [LARGE SCALE GENOMIC DNA]</scope>
    <source>
        <strain evidence="2 3">Bd21</strain>
    </source>
</reference>
<organism evidence="2">
    <name type="scientific">Brachypodium distachyon</name>
    <name type="common">Purple false brome</name>
    <name type="synonym">Trachynia distachya</name>
    <dbReference type="NCBI Taxonomy" id="15368"/>
    <lineage>
        <taxon>Eukaryota</taxon>
        <taxon>Viridiplantae</taxon>
        <taxon>Streptophyta</taxon>
        <taxon>Embryophyta</taxon>
        <taxon>Tracheophyta</taxon>
        <taxon>Spermatophyta</taxon>
        <taxon>Magnoliopsida</taxon>
        <taxon>Liliopsida</taxon>
        <taxon>Poales</taxon>
        <taxon>Poaceae</taxon>
        <taxon>BOP clade</taxon>
        <taxon>Pooideae</taxon>
        <taxon>Stipodae</taxon>
        <taxon>Brachypodieae</taxon>
        <taxon>Brachypodium</taxon>
    </lineage>
</organism>
<reference evidence="2" key="2">
    <citation type="submission" date="2017-06" db="EMBL/GenBank/DDBJ databases">
        <title>WGS assembly of Brachypodium distachyon.</title>
        <authorList>
            <consortium name="The International Brachypodium Initiative"/>
            <person name="Lucas S."/>
            <person name="Harmon-Smith M."/>
            <person name="Lail K."/>
            <person name="Tice H."/>
            <person name="Grimwood J."/>
            <person name="Bruce D."/>
            <person name="Barry K."/>
            <person name="Shu S."/>
            <person name="Lindquist E."/>
            <person name="Wang M."/>
            <person name="Pitluck S."/>
            <person name="Vogel J.P."/>
            <person name="Garvin D.F."/>
            <person name="Mockler T.C."/>
            <person name="Schmutz J."/>
            <person name="Rokhsar D."/>
            <person name="Bevan M.W."/>
        </authorList>
    </citation>
    <scope>NUCLEOTIDE SEQUENCE</scope>
    <source>
        <strain evidence="2">Bd21</strain>
    </source>
</reference>
<dbReference type="Proteomes" id="UP000008810">
    <property type="component" value="Chromosome 2"/>
</dbReference>
<evidence type="ECO:0000256" key="1">
    <source>
        <dbReference type="SAM" id="MobiDB-lite"/>
    </source>
</evidence>
<evidence type="ECO:0000313" key="3">
    <source>
        <dbReference type="EnsemblPlants" id="PNT70875"/>
    </source>
</evidence>
<dbReference type="AlphaFoldDB" id="A0A2K2D9C6"/>
<accession>A0A2K2D9C6</accession>
<sequence length="119" mass="13326">MRRRSRQLREPHGYADALDPDRPKTARRLAPPNPLATSIWFPIKPTRRALPKTTRPICQFRFRFQLTQQGEGASGRDSVGAAGTLLREEIGPPLGRRLEGEQRIIAAPCLGLCTLQETV</sequence>
<reference evidence="3" key="3">
    <citation type="submission" date="2018-08" db="UniProtKB">
        <authorList>
            <consortium name="EnsemblPlants"/>
        </authorList>
    </citation>
    <scope>IDENTIFICATION</scope>
    <source>
        <strain evidence="3">cv. Bd21</strain>
    </source>
</reference>
<evidence type="ECO:0000313" key="4">
    <source>
        <dbReference type="Proteomes" id="UP000008810"/>
    </source>
</evidence>
<name>A0A2K2D9C6_BRADI</name>
<feature type="region of interest" description="Disordered" evidence="1">
    <location>
        <begin position="1"/>
        <end position="33"/>
    </location>
</feature>
<dbReference type="EMBL" id="CM000881">
    <property type="protein sequence ID" value="PNT70875.1"/>
    <property type="molecule type" value="Genomic_DNA"/>
</dbReference>
<dbReference type="Gramene" id="PNT70875">
    <property type="protein sequence ID" value="PNT70875"/>
    <property type="gene ID" value="BRADI_2g19373v3"/>
</dbReference>
<dbReference type="EnsemblPlants" id="PNT70875">
    <property type="protein sequence ID" value="PNT70875"/>
    <property type="gene ID" value="BRADI_2g19373v3"/>
</dbReference>
<dbReference type="InParanoid" id="A0A2K2D9C6"/>
<protein>
    <submittedName>
        <fullName evidence="2 3">Uncharacterized protein</fullName>
    </submittedName>
</protein>
<keyword evidence="4" id="KW-1185">Reference proteome</keyword>
<evidence type="ECO:0000313" key="2">
    <source>
        <dbReference type="EMBL" id="PNT70875.1"/>
    </source>
</evidence>
<feature type="compositionally biased region" description="Basic and acidic residues" evidence="1">
    <location>
        <begin position="7"/>
        <end position="24"/>
    </location>
</feature>
<gene>
    <name evidence="2" type="ORF">BRADI_2g19373v3</name>
</gene>